<organism evidence="2">
    <name type="scientific">Arabidopsis lyrata subsp. lyrata</name>
    <name type="common">Lyre-leaved rock-cress</name>
    <dbReference type="NCBI Taxonomy" id="81972"/>
    <lineage>
        <taxon>Eukaryota</taxon>
        <taxon>Viridiplantae</taxon>
        <taxon>Streptophyta</taxon>
        <taxon>Embryophyta</taxon>
        <taxon>Tracheophyta</taxon>
        <taxon>Spermatophyta</taxon>
        <taxon>Magnoliopsida</taxon>
        <taxon>eudicotyledons</taxon>
        <taxon>Gunneridae</taxon>
        <taxon>Pentapetalae</taxon>
        <taxon>rosids</taxon>
        <taxon>malvids</taxon>
        <taxon>Brassicales</taxon>
        <taxon>Brassicaceae</taxon>
        <taxon>Camelineae</taxon>
        <taxon>Arabidopsis</taxon>
    </lineage>
</organism>
<keyword evidence="2" id="KW-1185">Reference proteome</keyword>
<proteinExistence type="predicted"/>
<name>D7LSF7_ARALL</name>
<evidence type="ECO:0000313" key="2">
    <source>
        <dbReference type="Proteomes" id="UP000008694"/>
    </source>
</evidence>
<dbReference type="EMBL" id="GL348717">
    <property type="protein sequence ID" value="EFH53917.1"/>
    <property type="molecule type" value="Genomic_DNA"/>
</dbReference>
<sequence length="62" mass="7369">MCLLSSRSVPWRMPTEGWMKCNYDASHNFGYGQRKICMIVSDGLYTDFQMELMQVEYRHIVN</sequence>
<dbReference type="HOGENOM" id="CLU_2907142_0_0_1"/>
<gene>
    <name evidence="1" type="ORF">ARALYDRAFT_906197</name>
</gene>
<accession>D7LSF7</accession>
<protein>
    <submittedName>
        <fullName evidence="1">Predicted protein</fullName>
    </submittedName>
</protein>
<dbReference type="Gramene" id="scaffold_501901.1">
    <property type="protein sequence ID" value="scaffold_501901.1"/>
    <property type="gene ID" value="scaffold_501901.1"/>
</dbReference>
<reference evidence="2" key="1">
    <citation type="journal article" date="2011" name="Nat. Genet.">
        <title>The Arabidopsis lyrata genome sequence and the basis of rapid genome size change.</title>
        <authorList>
            <person name="Hu T.T."/>
            <person name="Pattyn P."/>
            <person name="Bakker E.G."/>
            <person name="Cao J."/>
            <person name="Cheng J.-F."/>
            <person name="Clark R.M."/>
            <person name="Fahlgren N."/>
            <person name="Fawcett J.A."/>
            <person name="Grimwood J."/>
            <person name="Gundlach H."/>
            <person name="Haberer G."/>
            <person name="Hollister J.D."/>
            <person name="Ossowski S."/>
            <person name="Ottilar R.P."/>
            <person name="Salamov A.A."/>
            <person name="Schneeberger K."/>
            <person name="Spannagl M."/>
            <person name="Wang X."/>
            <person name="Yang L."/>
            <person name="Nasrallah M.E."/>
            <person name="Bergelson J."/>
            <person name="Carrington J.C."/>
            <person name="Gaut B.S."/>
            <person name="Schmutz J."/>
            <person name="Mayer K.F.X."/>
            <person name="Van de Peer Y."/>
            <person name="Grigoriev I.V."/>
            <person name="Nordborg M."/>
            <person name="Weigel D."/>
            <person name="Guo Y.-L."/>
        </authorList>
    </citation>
    <scope>NUCLEOTIDE SEQUENCE [LARGE SCALE GENOMIC DNA]</scope>
    <source>
        <strain evidence="2">cv. MN47</strain>
    </source>
</reference>
<dbReference type="AlphaFoldDB" id="D7LSF7"/>
<dbReference type="Proteomes" id="UP000008694">
    <property type="component" value="Unassembled WGS sequence"/>
</dbReference>
<evidence type="ECO:0000313" key="1">
    <source>
        <dbReference type="EMBL" id="EFH53917.1"/>
    </source>
</evidence>